<evidence type="ECO:0000313" key="2">
    <source>
        <dbReference type="EMBL" id="KAF4620507.1"/>
    </source>
</evidence>
<proteinExistence type="predicted"/>
<feature type="transmembrane region" description="Helical" evidence="1">
    <location>
        <begin position="115"/>
        <end position="136"/>
    </location>
</feature>
<name>A0A8H4QZQ9_9AGAR</name>
<keyword evidence="1" id="KW-0472">Membrane</keyword>
<keyword evidence="1" id="KW-0812">Transmembrane</keyword>
<keyword evidence="1" id="KW-1133">Transmembrane helix</keyword>
<dbReference type="AlphaFoldDB" id="A0A8H4QZQ9"/>
<organism evidence="2 3">
    <name type="scientific">Agrocybe pediades</name>
    <dbReference type="NCBI Taxonomy" id="84607"/>
    <lineage>
        <taxon>Eukaryota</taxon>
        <taxon>Fungi</taxon>
        <taxon>Dikarya</taxon>
        <taxon>Basidiomycota</taxon>
        <taxon>Agaricomycotina</taxon>
        <taxon>Agaricomycetes</taxon>
        <taxon>Agaricomycetidae</taxon>
        <taxon>Agaricales</taxon>
        <taxon>Agaricineae</taxon>
        <taxon>Strophariaceae</taxon>
        <taxon>Agrocybe</taxon>
    </lineage>
</organism>
<feature type="transmembrane region" description="Helical" evidence="1">
    <location>
        <begin position="148"/>
        <end position="168"/>
    </location>
</feature>
<keyword evidence="3" id="KW-1185">Reference proteome</keyword>
<reference evidence="2 3" key="1">
    <citation type="submission" date="2019-12" db="EMBL/GenBank/DDBJ databases">
        <authorList>
            <person name="Floudas D."/>
            <person name="Bentzer J."/>
            <person name="Ahren D."/>
            <person name="Johansson T."/>
            <person name="Persson P."/>
            <person name="Tunlid A."/>
        </authorList>
    </citation>
    <scope>NUCLEOTIDE SEQUENCE [LARGE SCALE GENOMIC DNA]</scope>
    <source>
        <strain evidence="2 3">CBS 102.39</strain>
    </source>
</reference>
<feature type="transmembrane region" description="Helical" evidence="1">
    <location>
        <begin position="246"/>
        <end position="265"/>
    </location>
</feature>
<dbReference type="Proteomes" id="UP000521872">
    <property type="component" value="Unassembled WGS sequence"/>
</dbReference>
<gene>
    <name evidence="2" type="ORF">D9613_000987</name>
</gene>
<comment type="caution">
    <text evidence="2">The sequence shown here is derived from an EMBL/GenBank/DDBJ whole genome shotgun (WGS) entry which is preliminary data.</text>
</comment>
<dbReference type="EMBL" id="JAACJL010000015">
    <property type="protein sequence ID" value="KAF4620507.1"/>
    <property type="molecule type" value="Genomic_DNA"/>
</dbReference>
<feature type="transmembrane region" description="Helical" evidence="1">
    <location>
        <begin position="271"/>
        <end position="289"/>
    </location>
</feature>
<accession>A0A8H4QZQ9</accession>
<protein>
    <submittedName>
        <fullName evidence="2">Uncharacterized protein</fullName>
    </submittedName>
</protein>
<feature type="transmembrane region" description="Helical" evidence="1">
    <location>
        <begin position="188"/>
        <end position="211"/>
    </location>
</feature>
<sequence length="366" mass="40298">MSATGPVPNSDVGSPLAFLPPLVAREIATATYIHIGATAVLVWDFANNIRNDYRILFHCKIGLQTCAYILTKCIAKAFHPEIADQLRRHFTGGQQYEADRFTSASPIADCAKFEAVMNGLLTACVALTTLTFYLRIYAIYRDNLVVKVVYGILWLATVGISVTFNMTFTAEHLGPTNYCLEGVKNHFLLPLAIVILTNDILIYVAITYRLYNLFYDIESSTGQKLKLLLGTSLPAFSKAVLQDSQLYFLMIVATKAFLVYTVHSLKPPMSVMYIICHLVLVNILSGRIFRTVKMNSDRWERPLSAVIGAGGGGMDFAPHSSFAAAQTRSAHGFPSSEFTGSQGTNTNIDNSEKGIHITNMALRPGY</sequence>
<evidence type="ECO:0000313" key="3">
    <source>
        <dbReference type="Proteomes" id="UP000521872"/>
    </source>
</evidence>
<evidence type="ECO:0000256" key="1">
    <source>
        <dbReference type="SAM" id="Phobius"/>
    </source>
</evidence>